<organism evidence="2 3">
    <name type="scientific">Plasmodium gallinaceum</name>
    <dbReference type="NCBI Taxonomy" id="5849"/>
    <lineage>
        <taxon>Eukaryota</taxon>
        <taxon>Sar</taxon>
        <taxon>Alveolata</taxon>
        <taxon>Apicomplexa</taxon>
        <taxon>Aconoidasida</taxon>
        <taxon>Haemosporida</taxon>
        <taxon>Plasmodiidae</taxon>
        <taxon>Plasmodium</taxon>
        <taxon>Plasmodium (Haemamoeba)</taxon>
    </lineage>
</organism>
<dbReference type="Proteomes" id="UP000220797">
    <property type="component" value="Unassembled WGS sequence"/>
</dbReference>
<keyword evidence="1" id="KW-0175">Coiled coil</keyword>
<evidence type="ECO:0000313" key="3">
    <source>
        <dbReference type="Proteomes" id="UP000220797"/>
    </source>
</evidence>
<proteinExistence type="predicted"/>
<dbReference type="GeneID" id="39729612"/>
<evidence type="ECO:0000256" key="1">
    <source>
        <dbReference type="SAM" id="Coils"/>
    </source>
</evidence>
<feature type="coiled-coil region" evidence="1">
    <location>
        <begin position="7"/>
        <end position="34"/>
    </location>
</feature>
<dbReference type="AlphaFoldDB" id="A0A1J1GMB0"/>
<name>A0A1J1GMB0_PLAGA</name>
<comment type="caution">
    <text evidence="2">The sequence shown here is derived from an EMBL/GenBank/DDBJ whole genome shotgun (WGS) entry which is preliminary data.</text>
</comment>
<protein>
    <submittedName>
        <fullName evidence="2">Uncharacterized protein</fullName>
    </submittedName>
</protein>
<dbReference type="RefSeq" id="XP_028526203.1">
    <property type="nucleotide sequence ID" value="XM_028673610.1"/>
</dbReference>
<evidence type="ECO:0000313" key="2">
    <source>
        <dbReference type="EMBL" id="CRG93381.1"/>
    </source>
</evidence>
<dbReference type="EMBL" id="CVMV01000015">
    <property type="protein sequence ID" value="CRG93381.1"/>
    <property type="molecule type" value="Genomic_DNA"/>
</dbReference>
<dbReference type="VEuPathDB" id="PlasmoDB:PGAL8A_00108600"/>
<sequence>MEIYKNIKEIRDSIKQIKFECQKLKKDIKKKEEDSKLFKISTVVLKKYNFYLYNNLINISNNHFDNIFMYSCGILFTSTIFEDVNKKYSSLINSNFSNLTRHEQSNKINEYNTSLVNIKNEKMLFQINNNLEKKKRKKYKENNKTSSKKKKVYNKNSINYSLRLNNYEKSIESVKSEDMKSEGKNTSFNIKEKNNSVYKCKFNEEEKEEESDNESDKIVNNLKEKMYKKNYEDIRNKKKKKKKKTLIQKLNGNFYDDKEKKSYNNFSFGKTYNKKEEIELNLDSINNNSDITDIIVPNKDNFLNFNKNYSYNFSQMNNTYGEKQITDDKDYKMKFSSNESSKHKSFYSGLYRNKSFYEKKKINNKSYIDLYVDIIKNGKVFSFFENKKKEKNTFEKFVNQIKNIFFINENKDNQLKNIEKKKDEFNILKYQCLIKSRKMKIYLCVCPNCSKNFYLLIKKSSNKKLISKVFHPSHFSSLVNDLRKQKTNIFNEQNKKKSESFCLDINSVEYFYEEKCFNENNFDFCNCYSKIEKTNNFFDNLDILLYI</sequence>
<reference evidence="2" key="1">
    <citation type="submission" date="2015-04" db="EMBL/GenBank/DDBJ databases">
        <authorList>
            <consortium name="Pathogen Informatics"/>
        </authorList>
    </citation>
    <scope>NUCLEOTIDE SEQUENCE [LARGE SCALE GENOMIC DNA]</scope>
    <source>
        <strain evidence="2">8A</strain>
    </source>
</reference>
<gene>
    <name evidence="2" type="ORF">PGAL8A_00108600</name>
</gene>
<keyword evidence="3" id="KW-1185">Reference proteome</keyword>
<accession>A0A1J1GMB0</accession>
<dbReference type="OrthoDB" id="387504at2759"/>